<feature type="region of interest" description="Disordered" evidence="1">
    <location>
        <begin position="152"/>
        <end position="190"/>
    </location>
</feature>
<organism evidence="2 3">
    <name type="scientific">Hymenolepis diminuta</name>
    <name type="common">Rat tapeworm</name>
    <dbReference type="NCBI Taxonomy" id="6216"/>
    <lineage>
        <taxon>Eukaryota</taxon>
        <taxon>Metazoa</taxon>
        <taxon>Spiralia</taxon>
        <taxon>Lophotrochozoa</taxon>
        <taxon>Platyhelminthes</taxon>
        <taxon>Cestoda</taxon>
        <taxon>Eucestoda</taxon>
        <taxon>Cyclophyllidea</taxon>
        <taxon>Hymenolepididae</taxon>
        <taxon>Hymenolepis</taxon>
    </lineage>
</organism>
<keyword evidence="3" id="KW-1185">Reference proteome</keyword>
<feature type="compositionally biased region" description="Basic and acidic residues" evidence="1">
    <location>
        <begin position="48"/>
        <end position="61"/>
    </location>
</feature>
<reference evidence="2 3" key="1">
    <citation type="submission" date="2019-07" db="EMBL/GenBank/DDBJ databases">
        <authorList>
            <person name="Jastrzebski P J."/>
            <person name="Paukszto L."/>
            <person name="Jastrzebski P J."/>
        </authorList>
    </citation>
    <scope>NUCLEOTIDE SEQUENCE [LARGE SCALE GENOMIC DNA]</scope>
    <source>
        <strain evidence="2 3">WMS-il1</strain>
    </source>
</reference>
<feature type="compositionally biased region" description="Basic and acidic residues" evidence="1">
    <location>
        <begin position="180"/>
        <end position="190"/>
    </location>
</feature>
<proteinExistence type="predicted"/>
<accession>A0A564YTX4</accession>
<evidence type="ECO:0000313" key="2">
    <source>
        <dbReference type="EMBL" id="VUZ50620.1"/>
    </source>
</evidence>
<feature type="compositionally biased region" description="Polar residues" evidence="1">
    <location>
        <begin position="161"/>
        <end position="177"/>
    </location>
</feature>
<dbReference type="Proteomes" id="UP000321570">
    <property type="component" value="Unassembled WGS sequence"/>
</dbReference>
<dbReference type="EMBL" id="CABIJS010000386">
    <property type="protein sequence ID" value="VUZ50620.1"/>
    <property type="molecule type" value="Genomic_DNA"/>
</dbReference>
<evidence type="ECO:0000313" key="3">
    <source>
        <dbReference type="Proteomes" id="UP000321570"/>
    </source>
</evidence>
<feature type="compositionally biased region" description="Basic and acidic residues" evidence="1">
    <location>
        <begin position="82"/>
        <end position="98"/>
    </location>
</feature>
<protein>
    <submittedName>
        <fullName evidence="2">Uncharacterized protein</fullName>
    </submittedName>
</protein>
<evidence type="ECO:0000256" key="1">
    <source>
        <dbReference type="SAM" id="MobiDB-lite"/>
    </source>
</evidence>
<feature type="compositionally biased region" description="Basic and acidic residues" evidence="1">
    <location>
        <begin position="1"/>
        <end position="23"/>
    </location>
</feature>
<name>A0A564YTX4_HYMDI</name>
<feature type="non-terminal residue" evidence="2">
    <location>
        <position position="1"/>
    </location>
</feature>
<feature type="region of interest" description="Disordered" evidence="1">
    <location>
        <begin position="1"/>
        <end position="107"/>
    </location>
</feature>
<sequence length="225" mass="24741">LESSKADVESEAEVKQRSSREEEGKEGEEREEGGKEEGGAEAEEGEREGEGEGDKGEEDTLSKPTPSAVLIPVGVAESETESTAHDMGKEVDIGKVAEEPQGMEGDIGEVSDAEVEETLHVTSNEELPSLTEGKGMKALICVYFDAKDEVKEEPRTEEQITKTSSDNISYSSENNFNRDAGSEEAKTLPKEVDETRGKLIIVINHSQTLYDFRFRIDVIQENFSY</sequence>
<dbReference type="AlphaFoldDB" id="A0A564YTX4"/>
<gene>
    <name evidence="2" type="ORF">WMSIL1_LOCUS9503</name>
</gene>